<dbReference type="PANTHER" id="PTHR44196">
    <property type="entry name" value="DEHYDROGENASE/REDUCTASE SDR FAMILY MEMBER 7B"/>
    <property type="match status" value="1"/>
</dbReference>
<comment type="similarity">
    <text evidence="1">Belongs to the short-chain dehydrogenases/reductases (SDR) family.</text>
</comment>
<sequence length="270" mass="28952">MSFMKLPSDINRPVALLTGATGGIGVHLVQRLVSQGYHILAVNRAGDFQPRDHVTPVACDIAQNQQIEALTDGLRQAGVTLAALIHCAGVINPQRAGDYDIESASWQLRVNLEAPVFLTTLLLPLMPAAGHIIFINSMAALVPLAGSSIYTASKFGLRGYALALAQDVQPLGLRVSSVFPGAVDTPMLQKEIDSGGSPLNFVTAPSSPDEIACIVQRLLLRPKAEIFCPSSDGVLAQLMLIMPRVWRMILPVLMKKGLKGKKKYLARGKV</sequence>
<dbReference type="InterPro" id="IPR002347">
    <property type="entry name" value="SDR_fam"/>
</dbReference>
<gene>
    <name evidence="3" type="ORF">OQ497_07765</name>
</gene>
<evidence type="ECO:0000256" key="1">
    <source>
        <dbReference type="ARBA" id="ARBA00006484"/>
    </source>
</evidence>
<evidence type="ECO:0000313" key="3">
    <source>
        <dbReference type="EMBL" id="MCX2563850.1"/>
    </source>
</evidence>
<dbReference type="InterPro" id="IPR036291">
    <property type="entry name" value="NAD(P)-bd_dom_sf"/>
</dbReference>
<reference evidence="3 4" key="1">
    <citation type="submission" date="2022-11" db="EMBL/GenBank/DDBJ databases">
        <title>Genome sequencing of Acetobacter type strain.</title>
        <authorList>
            <person name="Heo J."/>
            <person name="Lee D."/>
            <person name="Han B.-H."/>
            <person name="Hong S.-B."/>
            <person name="Kwon S.-W."/>
        </authorList>
    </citation>
    <scope>NUCLEOTIDE SEQUENCE [LARGE SCALE GENOMIC DNA]</scope>
    <source>
        <strain evidence="3 4">KACC 21253</strain>
    </source>
</reference>
<dbReference type="Proteomes" id="UP001301152">
    <property type="component" value="Unassembled WGS sequence"/>
</dbReference>
<dbReference type="SUPFAM" id="SSF51735">
    <property type="entry name" value="NAD(P)-binding Rossmann-fold domains"/>
    <property type="match status" value="1"/>
</dbReference>
<dbReference type="PROSITE" id="PS00061">
    <property type="entry name" value="ADH_SHORT"/>
    <property type="match status" value="1"/>
</dbReference>
<proteinExistence type="inferred from homology"/>
<name>A0ABT3QEY6_9PROT</name>
<evidence type="ECO:0000256" key="2">
    <source>
        <dbReference type="ARBA" id="ARBA00023002"/>
    </source>
</evidence>
<evidence type="ECO:0000313" key="4">
    <source>
        <dbReference type="Proteomes" id="UP001301152"/>
    </source>
</evidence>
<organism evidence="3 4">
    <name type="scientific">Acetobacter thailandicus</name>
    <dbReference type="NCBI Taxonomy" id="1502842"/>
    <lineage>
        <taxon>Bacteria</taxon>
        <taxon>Pseudomonadati</taxon>
        <taxon>Pseudomonadota</taxon>
        <taxon>Alphaproteobacteria</taxon>
        <taxon>Acetobacterales</taxon>
        <taxon>Acetobacteraceae</taxon>
        <taxon>Acetobacter</taxon>
    </lineage>
</organism>
<keyword evidence="2" id="KW-0560">Oxidoreductase</keyword>
<comment type="caution">
    <text evidence="3">The sequence shown here is derived from an EMBL/GenBank/DDBJ whole genome shotgun (WGS) entry which is preliminary data.</text>
</comment>
<dbReference type="PANTHER" id="PTHR44196:SF1">
    <property type="entry name" value="DEHYDROGENASE_REDUCTASE SDR FAMILY MEMBER 7B"/>
    <property type="match status" value="1"/>
</dbReference>
<accession>A0ABT3QEY6</accession>
<dbReference type="EMBL" id="JAPIUZ010000003">
    <property type="protein sequence ID" value="MCX2563850.1"/>
    <property type="molecule type" value="Genomic_DNA"/>
</dbReference>
<dbReference type="PRINTS" id="PR00081">
    <property type="entry name" value="GDHRDH"/>
</dbReference>
<dbReference type="InterPro" id="IPR020904">
    <property type="entry name" value="Sc_DH/Rdtase_CS"/>
</dbReference>
<dbReference type="Gene3D" id="3.40.50.720">
    <property type="entry name" value="NAD(P)-binding Rossmann-like Domain"/>
    <property type="match status" value="1"/>
</dbReference>
<dbReference type="RefSeq" id="WP_242005241.1">
    <property type="nucleotide sequence ID" value="NZ_JAERKY010000001.1"/>
</dbReference>
<protein>
    <submittedName>
        <fullName evidence="3">SDR family NAD(P)-dependent oxidoreductase</fullName>
    </submittedName>
</protein>
<dbReference type="Pfam" id="PF00106">
    <property type="entry name" value="adh_short"/>
    <property type="match status" value="1"/>
</dbReference>
<keyword evidence="4" id="KW-1185">Reference proteome</keyword>